<keyword evidence="1 4" id="KW-0808">Transferase</keyword>
<dbReference type="EMBL" id="JAUZMY010000015">
    <property type="protein sequence ID" value="MEE2038851.1"/>
    <property type="molecule type" value="Genomic_DNA"/>
</dbReference>
<keyword evidence="5" id="KW-1185">Reference proteome</keyword>
<dbReference type="InterPro" id="IPR011762">
    <property type="entry name" value="COA_CT_N"/>
</dbReference>
<dbReference type="InterPro" id="IPR029045">
    <property type="entry name" value="ClpP/crotonase-like_dom_sf"/>
</dbReference>
<evidence type="ECO:0000313" key="4">
    <source>
        <dbReference type="EMBL" id="MEE2038851.1"/>
    </source>
</evidence>
<dbReference type="SUPFAM" id="SSF52096">
    <property type="entry name" value="ClpP/crotonase"/>
    <property type="match status" value="2"/>
</dbReference>
<name>A0ABU7K9D7_9ACTN</name>
<dbReference type="Gene3D" id="3.90.226.10">
    <property type="entry name" value="2-enoyl-CoA Hydratase, Chain A, domain 1"/>
    <property type="match status" value="2"/>
</dbReference>
<evidence type="ECO:0000256" key="1">
    <source>
        <dbReference type="ARBA" id="ARBA00022679"/>
    </source>
</evidence>
<accession>A0ABU7K9D7</accession>
<dbReference type="PROSITE" id="PS50980">
    <property type="entry name" value="COA_CT_NTER"/>
    <property type="match status" value="1"/>
</dbReference>
<dbReference type="PRINTS" id="PR01070">
    <property type="entry name" value="ACCCTRFRASEB"/>
</dbReference>
<protein>
    <submittedName>
        <fullName evidence="4">Carboxyl transferase domain-containing protein</fullName>
    </submittedName>
</protein>
<feature type="domain" description="CoA carboxyltransferase C-terminal" evidence="3">
    <location>
        <begin position="222"/>
        <end position="475"/>
    </location>
</feature>
<gene>
    <name evidence="4" type="ORF">Q8791_16630</name>
</gene>
<dbReference type="InterPro" id="IPR000438">
    <property type="entry name" value="Acetyl_CoA_COase_Trfase_b_su"/>
</dbReference>
<comment type="caution">
    <text evidence="4">The sequence shown here is derived from an EMBL/GenBank/DDBJ whole genome shotgun (WGS) entry which is preliminary data.</text>
</comment>
<dbReference type="InterPro" id="IPR011763">
    <property type="entry name" value="COA_CT_C"/>
</dbReference>
<dbReference type="Pfam" id="PF01039">
    <property type="entry name" value="Carboxyl_trans"/>
    <property type="match status" value="1"/>
</dbReference>
<dbReference type="Proteomes" id="UP001356095">
    <property type="component" value="Unassembled WGS sequence"/>
</dbReference>
<sequence>MGTRRTAHELLDLVLDTGSYLSWDSAPADVRPDAAYAVALADAHTASGCDEAVLTGEGRLHGHRVAVVACEFGFLAGSVGIAAAERLLDAVERATAEGLPLLAAPASGGTRMQEGTRAFVSMAPIAAAITAHKAAGHPYLVYLRHPTTGGVLASWGSLGHLTAAEPGALIGFLGPRVYEALHGDAFPEGVQRAENLRLHGLVDAVLPPEELRGAAGLALDVLLDRAADAARFPAAPPAAPAARVPTWDSVLRSRRKERPGVRDLLRHAATDVVRLHGTGEGDDDPSLLVALARFGGRPCVLAGQDRSRQGARTPMGPAALLQARRAMRLAAELRLPLVTVIDTPGAELSAAAEERGMAAQIAHCLADMATLGTATVSVLLGEGTGGGAIALLPADRVLCAQHAWLSPLPPEGASAIVYRTVDRAGELAESQGIGSADLLASGVVDRVIAEDGDAADEDEAFCVRVGAAVAHELATLPPHAEGAPHAGRTGRYRLLGAGV</sequence>
<dbReference type="InterPro" id="IPR034733">
    <property type="entry name" value="AcCoA_carboxyl_beta"/>
</dbReference>
<evidence type="ECO:0000259" key="3">
    <source>
        <dbReference type="PROSITE" id="PS50989"/>
    </source>
</evidence>
<organism evidence="4 5">
    <name type="scientific">Nocardiopsis codii</name>
    <dbReference type="NCBI Taxonomy" id="3065942"/>
    <lineage>
        <taxon>Bacteria</taxon>
        <taxon>Bacillati</taxon>
        <taxon>Actinomycetota</taxon>
        <taxon>Actinomycetes</taxon>
        <taxon>Streptosporangiales</taxon>
        <taxon>Nocardiopsidaceae</taxon>
        <taxon>Nocardiopsis</taxon>
    </lineage>
</organism>
<dbReference type="GO" id="GO:0016740">
    <property type="term" value="F:transferase activity"/>
    <property type="evidence" value="ECO:0007669"/>
    <property type="project" value="UniProtKB-KW"/>
</dbReference>
<reference evidence="4 5" key="1">
    <citation type="submission" date="2023-08" db="EMBL/GenBank/DDBJ databases">
        <authorList>
            <person name="Girao M."/>
            <person name="Carvalho M.F."/>
        </authorList>
    </citation>
    <scope>NUCLEOTIDE SEQUENCE [LARGE SCALE GENOMIC DNA]</scope>
    <source>
        <strain evidence="4 5">CT-R113</strain>
    </source>
</reference>
<dbReference type="RefSeq" id="WP_330092629.1">
    <property type="nucleotide sequence ID" value="NZ_JAUZMY010000015.1"/>
</dbReference>
<dbReference type="PROSITE" id="PS50989">
    <property type="entry name" value="COA_CT_CTER"/>
    <property type="match status" value="1"/>
</dbReference>
<dbReference type="PANTHER" id="PTHR42995:SF5">
    <property type="entry name" value="ACETYL-COENZYME A CARBOXYLASE CARBOXYL TRANSFERASE SUBUNIT BETA, CHLOROPLASTIC"/>
    <property type="match status" value="1"/>
</dbReference>
<evidence type="ECO:0000313" key="5">
    <source>
        <dbReference type="Proteomes" id="UP001356095"/>
    </source>
</evidence>
<feature type="domain" description="CoA carboxyltransferase N-terminal" evidence="2">
    <location>
        <begin position="1"/>
        <end position="237"/>
    </location>
</feature>
<dbReference type="PANTHER" id="PTHR42995">
    <property type="entry name" value="ACETYL-COENZYME A CARBOXYLASE CARBOXYL TRANSFERASE SUBUNIT BETA, CHLOROPLASTIC"/>
    <property type="match status" value="1"/>
</dbReference>
<evidence type="ECO:0000259" key="2">
    <source>
        <dbReference type="PROSITE" id="PS50980"/>
    </source>
</evidence>
<proteinExistence type="predicted"/>